<dbReference type="EMBL" id="CP060244">
    <property type="protein sequence ID" value="QNT78397.1"/>
    <property type="molecule type" value="Genomic_DNA"/>
</dbReference>
<organism evidence="1 2">
    <name type="scientific">Entomobacter blattae</name>
    <dbReference type="NCBI Taxonomy" id="2762277"/>
    <lineage>
        <taxon>Bacteria</taxon>
        <taxon>Pseudomonadati</taxon>
        <taxon>Pseudomonadota</taxon>
        <taxon>Alphaproteobacteria</taxon>
        <taxon>Acetobacterales</taxon>
        <taxon>Acetobacteraceae</taxon>
        <taxon>Entomobacter</taxon>
    </lineage>
</organism>
<dbReference type="RefSeq" id="WP_203412674.1">
    <property type="nucleotide sequence ID" value="NZ_CP060244.1"/>
</dbReference>
<keyword evidence="2" id="KW-1185">Reference proteome</keyword>
<protein>
    <submittedName>
        <fullName evidence="1">Uncharacterized protein</fullName>
    </submittedName>
</protein>
<proteinExistence type="predicted"/>
<accession>A0A7H1NRI7</accession>
<sequence length="110" mass="13297">MHVYVEGIGMQNLDPQAVSIARSFFWKNDIGYLACQKEDFLYILTIFEKLKKWNDLIVLCDENEQSDFYRHYRKDTIAFFTNLGFSEKFHEELDYHISFLQTYLKNKKIH</sequence>
<dbReference type="Proteomes" id="UP000516349">
    <property type="component" value="Chromosome"/>
</dbReference>
<evidence type="ECO:0000313" key="2">
    <source>
        <dbReference type="Proteomes" id="UP000516349"/>
    </source>
</evidence>
<name>A0A7H1NRI7_9PROT</name>
<evidence type="ECO:0000313" key="1">
    <source>
        <dbReference type="EMBL" id="QNT78397.1"/>
    </source>
</evidence>
<dbReference type="KEGG" id="ebla:JGUZn3_11710"/>
<reference evidence="1 2" key="1">
    <citation type="submission" date="2020-08" db="EMBL/GenBank/DDBJ databases">
        <title>Complete genome sequence of Entomobacter blattae G55GP.</title>
        <authorList>
            <person name="Poehlein A."/>
            <person name="Guzman J."/>
            <person name="Daniel R."/>
            <person name="Vilcinskas A."/>
        </authorList>
    </citation>
    <scope>NUCLEOTIDE SEQUENCE [LARGE SCALE GENOMIC DNA]</scope>
    <source>
        <strain evidence="1 2">G55GP</strain>
    </source>
</reference>
<dbReference type="AlphaFoldDB" id="A0A7H1NRI7"/>
<gene>
    <name evidence="1" type="ORF">JGUZn3_11710</name>
</gene>